<evidence type="ECO:0000313" key="2">
    <source>
        <dbReference type="EMBL" id="OGF59435.1"/>
    </source>
</evidence>
<comment type="caution">
    <text evidence="2">The sequence shown here is derived from an EMBL/GenBank/DDBJ whole genome shotgun (WGS) entry which is preliminary data.</text>
</comment>
<dbReference type="AlphaFoldDB" id="A0A1F5V7R6"/>
<feature type="domain" description="Transposase zinc-ribbon" evidence="1">
    <location>
        <begin position="6"/>
        <end position="50"/>
    </location>
</feature>
<dbReference type="InterPro" id="IPR024442">
    <property type="entry name" value="Transposase_Zn_ribbon"/>
</dbReference>
<proteinExistence type="predicted"/>
<name>A0A1F5V7R6_9BACT</name>
<gene>
    <name evidence="2" type="ORF">A2Y62_10420</name>
</gene>
<reference evidence="2 3" key="1">
    <citation type="journal article" date="2016" name="Nat. Commun.">
        <title>Thousands of microbial genomes shed light on interconnected biogeochemical processes in an aquifer system.</title>
        <authorList>
            <person name="Anantharaman K."/>
            <person name="Brown C.T."/>
            <person name="Hug L.A."/>
            <person name="Sharon I."/>
            <person name="Castelle C.J."/>
            <person name="Probst A.J."/>
            <person name="Thomas B.C."/>
            <person name="Singh A."/>
            <person name="Wilkins M.J."/>
            <person name="Karaoz U."/>
            <person name="Brodie E.L."/>
            <person name="Williams K.H."/>
            <person name="Hubbard S.S."/>
            <person name="Banfield J.F."/>
        </authorList>
    </citation>
    <scope>NUCLEOTIDE SEQUENCE [LARGE SCALE GENOMIC DNA]</scope>
</reference>
<evidence type="ECO:0000259" key="1">
    <source>
        <dbReference type="Pfam" id="PF12760"/>
    </source>
</evidence>
<organism evidence="2 3">
    <name type="scientific">Candidatus Fischerbacteria bacterium RBG_13_37_8</name>
    <dbReference type="NCBI Taxonomy" id="1817863"/>
    <lineage>
        <taxon>Bacteria</taxon>
        <taxon>Candidatus Fischeribacteriota</taxon>
    </lineage>
</organism>
<accession>A0A1F5V7R6</accession>
<sequence length="182" mass="21681">MKIFHSEEKCLEYLANCKWGKNGWQCRKCFNKTYSFITTRKQIKCNRCGYYESFIANTVMHKSRKPLSEWFWVIYTIATSKMGISATEADRQLNFEYYIIARTRMHKILITMLEAIRIPLKRDVEVHESYVFRRKGRKDRKMEKQSYKISLACKAELSDEGSVVLGFEAYHQRKLKASEILF</sequence>
<dbReference type="Proteomes" id="UP000178943">
    <property type="component" value="Unassembled WGS sequence"/>
</dbReference>
<dbReference type="EMBL" id="MFGW01000213">
    <property type="protein sequence ID" value="OGF59435.1"/>
    <property type="molecule type" value="Genomic_DNA"/>
</dbReference>
<protein>
    <recommendedName>
        <fullName evidence="1">Transposase zinc-ribbon domain-containing protein</fullName>
    </recommendedName>
</protein>
<dbReference type="STRING" id="1817863.A2Y62_10420"/>
<dbReference type="Pfam" id="PF12760">
    <property type="entry name" value="Zn_ribbon_IS1595"/>
    <property type="match status" value="1"/>
</dbReference>
<evidence type="ECO:0000313" key="3">
    <source>
        <dbReference type="Proteomes" id="UP000178943"/>
    </source>
</evidence>